<evidence type="ECO:0000256" key="6">
    <source>
        <dbReference type="ARBA" id="ARBA00023136"/>
    </source>
</evidence>
<keyword evidence="4 9" id="KW-0732">Signal</keyword>
<proteinExistence type="predicted"/>
<evidence type="ECO:0000256" key="9">
    <source>
        <dbReference type="SAM" id="SignalP"/>
    </source>
</evidence>
<evidence type="ECO:0000256" key="2">
    <source>
        <dbReference type="ARBA" id="ARBA00022622"/>
    </source>
</evidence>
<evidence type="ECO:0000256" key="3">
    <source>
        <dbReference type="ARBA" id="ARBA00022692"/>
    </source>
</evidence>
<sequence length="159" mass="17851">MNLKHKYCRPYMLGAAFVLFIVNEGQARKCYICGDEGDPPCKNFEMDKETFSKQCNPSDQACLLKISGRKRVRSCEKERIEDCKIANGVKYCFCTTDLCNDDETRFVTPTDDEDILEGSGIKMIPSLTEKPQVSVVVSSASSVNFTILLLLLSFLLILV</sequence>
<feature type="signal peptide" evidence="9">
    <location>
        <begin position="1"/>
        <end position="27"/>
    </location>
</feature>
<dbReference type="SUPFAM" id="SSF57302">
    <property type="entry name" value="Snake toxin-like"/>
    <property type="match status" value="1"/>
</dbReference>
<dbReference type="PANTHER" id="PTHR33562">
    <property type="entry name" value="ATILLA, ISOFORM B-RELATED-RELATED"/>
    <property type="match status" value="1"/>
</dbReference>
<evidence type="ECO:0000256" key="4">
    <source>
        <dbReference type="ARBA" id="ARBA00022729"/>
    </source>
</evidence>
<dbReference type="OrthoDB" id="6781779at2759"/>
<accession>A0A9P0JJ60</accession>
<keyword evidence="6 8" id="KW-0472">Membrane</keyword>
<evidence type="ECO:0000256" key="8">
    <source>
        <dbReference type="SAM" id="Phobius"/>
    </source>
</evidence>
<evidence type="ECO:0000256" key="1">
    <source>
        <dbReference type="ARBA" id="ARBA00004589"/>
    </source>
</evidence>
<dbReference type="AlphaFoldDB" id="A0A9P0JJ60"/>
<protein>
    <submittedName>
        <fullName evidence="10">Uncharacterized protein</fullName>
    </submittedName>
</protein>
<keyword evidence="11" id="KW-1185">Reference proteome</keyword>
<dbReference type="InterPro" id="IPR050975">
    <property type="entry name" value="Sleep_regulator"/>
</dbReference>
<comment type="caution">
    <text evidence="10">The sequence shown here is derived from an EMBL/GenBank/DDBJ whole genome shotgun (WGS) entry which is preliminary data.</text>
</comment>
<evidence type="ECO:0000256" key="7">
    <source>
        <dbReference type="ARBA" id="ARBA00023288"/>
    </source>
</evidence>
<feature type="transmembrane region" description="Helical" evidence="8">
    <location>
        <begin position="135"/>
        <end position="158"/>
    </location>
</feature>
<evidence type="ECO:0000256" key="5">
    <source>
        <dbReference type="ARBA" id="ARBA00022989"/>
    </source>
</evidence>
<evidence type="ECO:0000313" key="10">
    <source>
        <dbReference type="EMBL" id="CAH1955653.1"/>
    </source>
</evidence>
<dbReference type="EMBL" id="CAKOFQ010006661">
    <property type="protein sequence ID" value="CAH1955653.1"/>
    <property type="molecule type" value="Genomic_DNA"/>
</dbReference>
<gene>
    <name evidence="10" type="ORF">ACAOBT_LOCUS1148</name>
</gene>
<evidence type="ECO:0000313" key="11">
    <source>
        <dbReference type="Proteomes" id="UP001152888"/>
    </source>
</evidence>
<keyword evidence="3 8" id="KW-0812">Transmembrane</keyword>
<feature type="chain" id="PRO_5040412216" evidence="9">
    <location>
        <begin position="28"/>
        <end position="159"/>
    </location>
</feature>
<keyword evidence="2" id="KW-0336">GPI-anchor</keyword>
<keyword evidence="5 8" id="KW-1133">Transmembrane helix</keyword>
<keyword evidence="7" id="KW-0449">Lipoprotein</keyword>
<keyword evidence="2" id="KW-0325">Glycoprotein</keyword>
<dbReference type="InterPro" id="IPR045860">
    <property type="entry name" value="Snake_toxin-like_sf"/>
</dbReference>
<organism evidence="10 11">
    <name type="scientific">Acanthoscelides obtectus</name>
    <name type="common">Bean weevil</name>
    <name type="synonym">Bruchus obtectus</name>
    <dbReference type="NCBI Taxonomy" id="200917"/>
    <lineage>
        <taxon>Eukaryota</taxon>
        <taxon>Metazoa</taxon>
        <taxon>Ecdysozoa</taxon>
        <taxon>Arthropoda</taxon>
        <taxon>Hexapoda</taxon>
        <taxon>Insecta</taxon>
        <taxon>Pterygota</taxon>
        <taxon>Neoptera</taxon>
        <taxon>Endopterygota</taxon>
        <taxon>Coleoptera</taxon>
        <taxon>Polyphaga</taxon>
        <taxon>Cucujiformia</taxon>
        <taxon>Chrysomeloidea</taxon>
        <taxon>Chrysomelidae</taxon>
        <taxon>Bruchinae</taxon>
        <taxon>Bruchini</taxon>
        <taxon>Acanthoscelides</taxon>
    </lineage>
</organism>
<comment type="subcellular location">
    <subcellularLocation>
        <location evidence="1">Membrane</location>
        <topology evidence="1">Lipid-anchor</topology>
        <topology evidence="1">GPI-anchor</topology>
    </subcellularLocation>
</comment>
<dbReference type="GO" id="GO:0098552">
    <property type="term" value="C:side of membrane"/>
    <property type="evidence" value="ECO:0007669"/>
    <property type="project" value="UniProtKB-KW"/>
</dbReference>
<reference evidence="10" key="1">
    <citation type="submission" date="2022-03" db="EMBL/GenBank/DDBJ databases">
        <authorList>
            <person name="Sayadi A."/>
        </authorList>
    </citation>
    <scope>NUCLEOTIDE SEQUENCE</scope>
</reference>
<dbReference type="Proteomes" id="UP001152888">
    <property type="component" value="Unassembled WGS sequence"/>
</dbReference>
<name>A0A9P0JJ60_ACAOB</name>